<protein>
    <submittedName>
        <fullName evidence="3">Uncharacterized protein</fullName>
    </submittedName>
</protein>
<name>A0A316EBS3_9BACT</name>
<evidence type="ECO:0000313" key="3">
    <source>
        <dbReference type="EMBL" id="PWK27028.1"/>
    </source>
</evidence>
<evidence type="ECO:0000256" key="1">
    <source>
        <dbReference type="SAM" id="Coils"/>
    </source>
</evidence>
<keyword evidence="2" id="KW-0812">Transmembrane</keyword>
<proteinExistence type="predicted"/>
<dbReference type="AlphaFoldDB" id="A0A316EBS3"/>
<evidence type="ECO:0000256" key="2">
    <source>
        <dbReference type="SAM" id="Phobius"/>
    </source>
</evidence>
<dbReference type="Proteomes" id="UP000245489">
    <property type="component" value="Unassembled WGS sequence"/>
</dbReference>
<keyword evidence="2" id="KW-0472">Membrane</keyword>
<feature type="coiled-coil region" evidence="1">
    <location>
        <begin position="151"/>
        <end position="207"/>
    </location>
</feature>
<feature type="transmembrane region" description="Helical" evidence="2">
    <location>
        <begin position="211"/>
        <end position="235"/>
    </location>
</feature>
<gene>
    <name evidence="3" type="ORF">LV89_01840</name>
</gene>
<dbReference type="RefSeq" id="WP_109742602.1">
    <property type="nucleotide sequence ID" value="NZ_QGGO01000008.1"/>
</dbReference>
<keyword evidence="4" id="KW-1185">Reference proteome</keyword>
<organism evidence="3 4">
    <name type="scientific">Arcicella aurantiaca</name>
    <dbReference type="NCBI Taxonomy" id="591202"/>
    <lineage>
        <taxon>Bacteria</taxon>
        <taxon>Pseudomonadati</taxon>
        <taxon>Bacteroidota</taxon>
        <taxon>Cytophagia</taxon>
        <taxon>Cytophagales</taxon>
        <taxon>Flectobacillaceae</taxon>
        <taxon>Arcicella</taxon>
    </lineage>
</organism>
<sequence>MASQTVSGARVKPEIGDTMYAYKKAVLYLDSTLKTKALTLKEKEFIGTITEITDKYFQVYYTQDSDNQQYLYLKRNTEYYSSYSSVTVVDKSETEYDDRNWFQKIFGINKVKDENIDNTMKEEKMAFAAFLPLIETAVGGVISLFGKNAEVSKAESEVQLAKQNLLVAQEATKQSKDKVTIATLALAEEKEKTAQKALEEQTSLAKQKQSIGVITLSVVLFLIFGLAFLFVKFVLPVIFPKAPEPQNVIIQEQ</sequence>
<keyword evidence="2" id="KW-1133">Transmembrane helix</keyword>
<dbReference type="EMBL" id="QGGO01000008">
    <property type="protein sequence ID" value="PWK27028.1"/>
    <property type="molecule type" value="Genomic_DNA"/>
</dbReference>
<evidence type="ECO:0000313" key="4">
    <source>
        <dbReference type="Proteomes" id="UP000245489"/>
    </source>
</evidence>
<comment type="caution">
    <text evidence="3">The sequence shown here is derived from an EMBL/GenBank/DDBJ whole genome shotgun (WGS) entry which is preliminary data.</text>
</comment>
<keyword evidence="1" id="KW-0175">Coiled coil</keyword>
<accession>A0A316EBS3</accession>
<reference evidence="3 4" key="1">
    <citation type="submission" date="2018-05" db="EMBL/GenBank/DDBJ databases">
        <title>Genomic Encyclopedia of Archaeal and Bacterial Type Strains, Phase II (KMG-II): from individual species to whole genera.</title>
        <authorList>
            <person name="Goeker M."/>
        </authorList>
    </citation>
    <scope>NUCLEOTIDE SEQUENCE [LARGE SCALE GENOMIC DNA]</scope>
    <source>
        <strain evidence="3 4">DSM 22214</strain>
    </source>
</reference>